<evidence type="ECO:0000256" key="8">
    <source>
        <dbReference type="SAM" id="MobiDB-lite"/>
    </source>
</evidence>
<keyword evidence="10" id="KW-1185">Reference proteome</keyword>
<feature type="site" description="Transition state stabilizer" evidence="7">
    <location>
        <position position="20"/>
    </location>
</feature>
<evidence type="ECO:0000256" key="7">
    <source>
        <dbReference type="HAMAP-Rule" id="MF_00108"/>
    </source>
</evidence>
<keyword evidence="6 7" id="KW-0414">Isoprene biosynthesis</keyword>
<proteinExistence type="inferred from homology"/>
<dbReference type="Pfam" id="PF01128">
    <property type="entry name" value="IspD"/>
    <property type="match status" value="1"/>
</dbReference>
<dbReference type="GO" id="GO:0050518">
    <property type="term" value="F:2-C-methyl-D-erythritol 4-phosphate cytidylyltransferase activity"/>
    <property type="evidence" value="ECO:0007669"/>
    <property type="project" value="UniProtKB-UniRule"/>
</dbReference>
<keyword evidence="5 7" id="KW-0548">Nucleotidyltransferase</keyword>
<feature type="compositionally biased region" description="Polar residues" evidence="8">
    <location>
        <begin position="234"/>
        <end position="244"/>
    </location>
</feature>
<keyword evidence="4 7" id="KW-0808">Transferase</keyword>
<gene>
    <name evidence="7" type="primary">ispD</name>
    <name evidence="9" type="ORF">H9L10_00180</name>
</gene>
<dbReference type="InterPro" id="IPR018294">
    <property type="entry name" value="ISPD_synthase_CS"/>
</dbReference>
<dbReference type="AlphaFoldDB" id="A0A7G9R5E4"/>
<dbReference type="HAMAP" id="MF_00108">
    <property type="entry name" value="IspD"/>
    <property type="match status" value="1"/>
</dbReference>
<dbReference type="PANTHER" id="PTHR32125:SF4">
    <property type="entry name" value="2-C-METHYL-D-ERYTHRITOL 4-PHOSPHATE CYTIDYLYLTRANSFERASE, CHLOROPLASTIC"/>
    <property type="match status" value="1"/>
</dbReference>
<comment type="function">
    <text evidence="7">Catalyzes the formation of 4-diphosphocytidyl-2-C-methyl-D-erythritol from CTP and 2-C-methyl-D-erythritol 4-phosphate (MEP).</text>
</comment>
<dbReference type="Gene3D" id="3.90.550.10">
    <property type="entry name" value="Spore Coat Polysaccharide Biosynthesis Protein SpsA, Chain A"/>
    <property type="match status" value="1"/>
</dbReference>
<name>A0A7G9R5E4_9MICO</name>
<dbReference type="GO" id="GO:0019288">
    <property type="term" value="P:isopentenyl diphosphate biosynthetic process, methylerythritol 4-phosphate pathway"/>
    <property type="evidence" value="ECO:0007669"/>
    <property type="project" value="UniProtKB-UniRule"/>
</dbReference>
<dbReference type="EC" id="2.7.7.60" evidence="7"/>
<evidence type="ECO:0000256" key="1">
    <source>
        <dbReference type="ARBA" id="ARBA00001282"/>
    </source>
</evidence>
<dbReference type="InterPro" id="IPR029044">
    <property type="entry name" value="Nucleotide-diphossugar_trans"/>
</dbReference>
<dbReference type="EMBL" id="CP060712">
    <property type="protein sequence ID" value="QNN50819.1"/>
    <property type="molecule type" value="Genomic_DNA"/>
</dbReference>
<dbReference type="KEGG" id="pei:H9L10_00180"/>
<dbReference type="CDD" id="cd02516">
    <property type="entry name" value="CDP-ME_synthetase"/>
    <property type="match status" value="1"/>
</dbReference>
<dbReference type="PROSITE" id="PS01295">
    <property type="entry name" value="ISPD"/>
    <property type="match status" value="1"/>
</dbReference>
<dbReference type="NCBIfam" id="TIGR00453">
    <property type="entry name" value="ispD"/>
    <property type="match status" value="1"/>
</dbReference>
<feature type="region of interest" description="Disordered" evidence="8">
    <location>
        <begin position="213"/>
        <end position="244"/>
    </location>
</feature>
<comment type="pathway">
    <text evidence="2 7">Isoprenoid biosynthesis; isopentenyl diphosphate biosynthesis via DXP pathway; isopentenyl diphosphate from 1-deoxy-D-xylulose 5-phosphate: step 2/6.</text>
</comment>
<comment type="similarity">
    <text evidence="3 7">Belongs to the IspD/TarI cytidylyltransferase family. IspD subfamily.</text>
</comment>
<evidence type="ECO:0000256" key="3">
    <source>
        <dbReference type="ARBA" id="ARBA00009789"/>
    </source>
</evidence>
<dbReference type="Proteomes" id="UP000515976">
    <property type="component" value="Chromosome"/>
</dbReference>
<evidence type="ECO:0000256" key="4">
    <source>
        <dbReference type="ARBA" id="ARBA00022679"/>
    </source>
</evidence>
<dbReference type="InterPro" id="IPR050088">
    <property type="entry name" value="IspD/TarI_cytidylyltransf_bact"/>
</dbReference>
<dbReference type="FunFam" id="3.90.550.10:FF:000003">
    <property type="entry name" value="2-C-methyl-D-erythritol 4-phosphate cytidylyltransferase"/>
    <property type="match status" value="1"/>
</dbReference>
<dbReference type="InterPro" id="IPR034683">
    <property type="entry name" value="IspD/TarI"/>
</dbReference>
<accession>A0A7G9R5E4</accession>
<reference evidence="9 10" key="1">
    <citation type="submission" date="2020-08" db="EMBL/GenBank/DDBJ databases">
        <title>Genome sequence of Phycicoccus endophyticus JCM 31784T.</title>
        <authorList>
            <person name="Hyun D.-W."/>
            <person name="Bae J.-W."/>
        </authorList>
    </citation>
    <scope>NUCLEOTIDE SEQUENCE [LARGE SCALE GENOMIC DNA]</scope>
    <source>
        <strain evidence="9 10">JCM 31784</strain>
    </source>
</reference>
<dbReference type="InterPro" id="IPR001228">
    <property type="entry name" value="IspD"/>
</dbReference>
<dbReference type="UniPathway" id="UPA00056">
    <property type="reaction ID" value="UER00093"/>
</dbReference>
<evidence type="ECO:0000256" key="5">
    <source>
        <dbReference type="ARBA" id="ARBA00022695"/>
    </source>
</evidence>
<dbReference type="SUPFAM" id="SSF53448">
    <property type="entry name" value="Nucleotide-diphospho-sugar transferases"/>
    <property type="match status" value="1"/>
</dbReference>
<protein>
    <recommendedName>
        <fullName evidence="7">2-C-methyl-D-erythritol 4-phosphate cytidylyltransferase</fullName>
        <ecNumber evidence="7">2.7.7.60</ecNumber>
    </recommendedName>
    <alternativeName>
        <fullName evidence="7">4-diphosphocytidyl-2C-methyl-D-erythritol synthase</fullName>
    </alternativeName>
    <alternativeName>
        <fullName evidence="7">MEP cytidylyltransferase</fullName>
        <shortName evidence="7">MCT</shortName>
    </alternativeName>
</protein>
<evidence type="ECO:0000313" key="9">
    <source>
        <dbReference type="EMBL" id="QNN50819.1"/>
    </source>
</evidence>
<comment type="catalytic activity">
    <reaction evidence="1 7">
        <text>2-C-methyl-D-erythritol 4-phosphate + CTP + H(+) = 4-CDP-2-C-methyl-D-erythritol + diphosphate</text>
        <dbReference type="Rhea" id="RHEA:13429"/>
        <dbReference type="ChEBI" id="CHEBI:15378"/>
        <dbReference type="ChEBI" id="CHEBI:33019"/>
        <dbReference type="ChEBI" id="CHEBI:37563"/>
        <dbReference type="ChEBI" id="CHEBI:57823"/>
        <dbReference type="ChEBI" id="CHEBI:58262"/>
        <dbReference type="EC" id="2.7.7.60"/>
    </reaction>
</comment>
<evidence type="ECO:0000256" key="6">
    <source>
        <dbReference type="ARBA" id="ARBA00023229"/>
    </source>
</evidence>
<feature type="site" description="Positions MEP for the nucleophilic attack" evidence="7">
    <location>
        <position position="153"/>
    </location>
</feature>
<dbReference type="PANTHER" id="PTHR32125">
    <property type="entry name" value="2-C-METHYL-D-ERYTHRITOL 4-PHOSPHATE CYTIDYLYLTRANSFERASE, CHLOROPLASTIC"/>
    <property type="match status" value="1"/>
</dbReference>
<evidence type="ECO:0000256" key="2">
    <source>
        <dbReference type="ARBA" id="ARBA00004787"/>
    </source>
</evidence>
<feature type="site" description="Transition state stabilizer" evidence="7">
    <location>
        <position position="13"/>
    </location>
</feature>
<sequence>MGVVVVAAGSGSRLGASLPKAFVPLAGRPMLAWALETVAALPGLRSLVVVVPEALADPSLPPWSAVSLPVGAHVVAGGAERTESVAAGLAALDPGCDVVLVHDAARCLTPVAVFERVVAAVRAGADGVVPGLAVVDTVKTVDADGVVTGTPERTTLRAVQTPQGFPREVLLAAHASGMVATDDAALVERTGHRVVVVDGDPMGFKVTTPEDLERAERLAGGPRALGGGSPGATSGRSAGLTSSP</sequence>
<evidence type="ECO:0000313" key="10">
    <source>
        <dbReference type="Proteomes" id="UP000515976"/>
    </source>
</evidence>
<organism evidence="9 10">
    <name type="scientific">Phycicoccus endophyticus</name>
    <dbReference type="NCBI Taxonomy" id="1690220"/>
    <lineage>
        <taxon>Bacteria</taxon>
        <taxon>Bacillati</taxon>
        <taxon>Actinomycetota</taxon>
        <taxon>Actinomycetes</taxon>
        <taxon>Micrococcales</taxon>
        <taxon>Intrasporangiaceae</taxon>
        <taxon>Phycicoccus</taxon>
    </lineage>
</organism>
<feature type="site" description="Positions MEP for the nucleophilic attack" evidence="7">
    <location>
        <position position="205"/>
    </location>
</feature>